<dbReference type="InterPro" id="IPR006860">
    <property type="entry name" value="FecR"/>
</dbReference>
<keyword evidence="1" id="KW-0472">Membrane</keyword>
<dbReference type="Gene3D" id="2.60.120.1440">
    <property type="match status" value="1"/>
</dbReference>
<keyword evidence="1" id="KW-1133">Transmembrane helix</keyword>
<dbReference type="InterPro" id="IPR012373">
    <property type="entry name" value="Ferrdict_sens_TM"/>
</dbReference>
<dbReference type="Proteomes" id="UP000267469">
    <property type="component" value="Unassembled WGS sequence"/>
</dbReference>
<dbReference type="PANTHER" id="PTHR30273">
    <property type="entry name" value="PERIPLASMIC SIGNAL SENSOR AND SIGMA FACTOR ACTIVATOR FECR-RELATED"/>
    <property type="match status" value="1"/>
</dbReference>
<protein>
    <submittedName>
        <fullName evidence="4">DUF4974 domain-containing protein</fullName>
    </submittedName>
</protein>
<evidence type="ECO:0000256" key="1">
    <source>
        <dbReference type="SAM" id="Phobius"/>
    </source>
</evidence>
<dbReference type="Pfam" id="PF04773">
    <property type="entry name" value="FecR"/>
    <property type="match status" value="1"/>
</dbReference>
<feature type="domain" description="Protein FecR C-terminal" evidence="3">
    <location>
        <begin position="325"/>
        <end position="393"/>
    </location>
</feature>
<sequence>MIHFSKILKLARKLADMVLRGKRIERTDIEGDFFSDEDKDYVIAHLSDPAKIEAQNKLAKEIHKTRNKDWQKVEAAIRPPVKKVRYLHVWTRVAAVFIGFIAIGYFFFRDHLPGGPAPGDGVKEQHITLRLPDGSIKILEEAENGDIRDRNGKIVGIRRGSSINYRKEGHAGNTTAPEYHEIQIPFGKTFELVLSDGTTVTLNAGSSLKYPVHFTGKRDRQVFLEGEAYFDVEKNPKQPFVVETDGINVQVLGTRFVINSYKEESRIRTVLLEGSVALFEKGEAYDPEKAARLIPGQKATWNKTQKDISFEEVDTGLYTGWMEGRLIFNHVPFNEILRRLERYYDITIVNKNKALDKEVFTASFEGESIENILNSFGRNYPFEYTVQGDNIVINP</sequence>
<evidence type="ECO:0000313" key="4">
    <source>
        <dbReference type="EMBL" id="RNL89645.1"/>
    </source>
</evidence>
<keyword evidence="5" id="KW-1185">Reference proteome</keyword>
<evidence type="ECO:0000259" key="2">
    <source>
        <dbReference type="Pfam" id="PF04773"/>
    </source>
</evidence>
<dbReference type="InterPro" id="IPR032508">
    <property type="entry name" value="FecR_C"/>
</dbReference>
<evidence type="ECO:0000259" key="3">
    <source>
        <dbReference type="Pfam" id="PF16344"/>
    </source>
</evidence>
<dbReference type="OrthoDB" id="704021at2"/>
<feature type="domain" description="FecR protein" evidence="2">
    <location>
        <begin position="186"/>
        <end position="276"/>
    </location>
</feature>
<gene>
    <name evidence="4" type="ORF">ED312_07320</name>
</gene>
<dbReference type="Pfam" id="PF16344">
    <property type="entry name" value="FecR_C"/>
    <property type="match status" value="1"/>
</dbReference>
<evidence type="ECO:0000313" key="5">
    <source>
        <dbReference type="Proteomes" id="UP000267469"/>
    </source>
</evidence>
<keyword evidence="1" id="KW-0812">Transmembrane</keyword>
<dbReference type="GO" id="GO:0016989">
    <property type="term" value="F:sigma factor antagonist activity"/>
    <property type="evidence" value="ECO:0007669"/>
    <property type="project" value="TreeGrafter"/>
</dbReference>
<dbReference type="EMBL" id="RJTM01000038">
    <property type="protein sequence ID" value="RNL89645.1"/>
    <property type="molecule type" value="Genomic_DNA"/>
</dbReference>
<organism evidence="4 5">
    <name type="scientific">Sinomicrobium pectinilyticum</name>
    <dbReference type="NCBI Taxonomy" id="1084421"/>
    <lineage>
        <taxon>Bacteria</taxon>
        <taxon>Pseudomonadati</taxon>
        <taxon>Bacteroidota</taxon>
        <taxon>Flavobacteriia</taxon>
        <taxon>Flavobacteriales</taxon>
        <taxon>Flavobacteriaceae</taxon>
        <taxon>Sinomicrobium</taxon>
    </lineage>
</organism>
<feature type="transmembrane region" description="Helical" evidence="1">
    <location>
        <begin position="89"/>
        <end position="108"/>
    </location>
</feature>
<accession>A0A3N0EP28</accession>
<dbReference type="PANTHER" id="PTHR30273:SF2">
    <property type="entry name" value="PROTEIN FECR"/>
    <property type="match status" value="1"/>
</dbReference>
<dbReference type="RefSeq" id="WP_123215358.1">
    <property type="nucleotide sequence ID" value="NZ_RJTM01000038.1"/>
</dbReference>
<dbReference type="Gene3D" id="3.55.50.30">
    <property type="match status" value="1"/>
</dbReference>
<name>A0A3N0EP28_SINP1</name>
<reference evidence="4 5" key="1">
    <citation type="submission" date="2018-10" db="EMBL/GenBank/DDBJ databases">
        <title>Sinomicrobium pectinilyticum sp. nov., a pectinase-producing bacterium isolated from alkaline and saline soil, and emended description of the genus Sinomicrobium.</title>
        <authorList>
            <person name="Cheng B."/>
            <person name="Li C."/>
            <person name="Lai Q."/>
            <person name="Du M."/>
            <person name="Shao Z."/>
            <person name="Xu P."/>
            <person name="Yang C."/>
        </authorList>
    </citation>
    <scope>NUCLEOTIDE SEQUENCE [LARGE SCALE GENOMIC DNA]</scope>
    <source>
        <strain evidence="4 5">5DNS001</strain>
    </source>
</reference>
<proteinExistence type="predicted"/>
<comment type="caution">
    <text evidence="4">The sequence shown here is derived from an EMBL/GenBank/DDBJ whole genome shotgun (WGS) entry which is preliminary data.</text>
</comment>
<dbReference type="AlphaFoldDB" id="A0A3N0EP28"/>